<feature type="compositionally biased region" description="Low complexity" evidence="4">
    <location>
        <begin position="3103"/>
        <end position="3120"/>
    </location>
</feature>
<evidence type="ECO:0000259" key="6">
    <source>
        <dbReference type="Pfam" id="PF02010"/>
    </source>
</evidence>
<feature type="domain" description="PKD/REJ-like" evidence="6">
    <location>
        <begin position="2203"/>
        <end position="2381"/>
    </location>
</feature>
<proteinExistence type="predicted"/>
<dbReference type="Gene3D" id="2.120.10.30">
    <property type="entry name" value="TolB, C-terminal domain"/>
    <property type="match status" value="1"/>
</dbReference>
<dbReference type="InterPro" id="IPR011042">
    <property type="entry name" value="6-blade_b-propeller_TolB-like"/>
</dbReference>
<feature type="region of interest" description="Disordered" evidence="4">
    <location>
        <begin position="3251"/>
        <end position="3319"/>
    </location>
</feature>
<dbReference type="VEuPathDB" id="CryptoDB:Cvel_3369"/>
<feature type="compositionally biased region" description="Basic and acidic residues" evidence="4">
    <location>
        <begin position="2939"/>
        <end position="2950"/>
    </location>
</feature>
<dbReference type="GO" id="GO:0007166">
    <property type="term" value="P:cell surface receptor signaling pathway"/>
    <property type="evidence" value="ECO:0007669"/>
    <property type="project" value="TreeGrafter"/>
</dbReference>
<evidence type="ECO:0000256" key="1">
    <source>
        <dbReference type="ARBA" id="ARBA00022729"/>
    </source>
</evidence>
<dbReference type="InterPro" id="IPR011936">
    <property type="entry name" value="Myxo_disulph_rpt"/>
</dbReference>
<feature type="region of interest" description="Disordered" evidence="4">
    <location>
        <begin position="3103"/>
        <end position="3122"/>
    </location>
</feature>
<keyword evidence="2" id="KW-0677">Repeat</keyword>
<dbReference type="SUPFAM" id="SSF63825">
    <property type="entry name" value="YWTD domain"/>
    <property type="match status" value="1"/>
</dbReference>
<dbReference type="GO" id="GO:0005615">
    <property type="term" value="C:extracellular space"/>
    <property type="evidence" value="ECO:0007669"/>
    <property type="project" value="TreeGrafter"/>
</dbReference>
<dbReference type="NCBIfam" id="TIGR02232">
    <property type="entry name" value="myxo_disulf_rpt"/>
    <property type="match status" value="3"/>
</dbReference>
<evidence type="ECO:0000256" key="5">
    <source>
        <dbReference type="SAM" id="SignalP"/>
    </source>
</evidence>
<reference evidence="7" key="1">
    <citation type="submission" date="2014-11" db="EMBL/GenBank/DDBJ databases">
        <authorList>
            <person name="Otto D Thomas"/>
            <person name="Naeem Raeece"/>
        </authorList>
    </citation>
    <scope>NUCLEOTIDE SEQUENCE</scope>
</reference>
<dbReference type="Pfam" id="PF01436">
    <property type="entry name" value="NHL"/>
    <property type="match status" value="1"/>
</dbReference>
<keyword evidence="1 5" id="KW-0732">Signal</keyword>
<feature type="region of interest" description="Disordered" evidence="4">
    <location>
        <begin position="2862"/>
        <end position="2968"/>
    </location>
</feature>
<accession>A0A0G4FIM4</accession>
<feature type="compositionally biased region" description="Basic and acidic residues" evidence="4">
    <location>
        <begin position="2905"/>
        <end position="2922"/>
    </location>
</feature>
<feature type="compositionally biased region" description="Acidic residues" evidence="4">
    <location>
        <begin position="3500"/>
        <end position="3530"/>
    </location>
</feature>
<feature type="compositionally biased region" description="Acidic residues" evidence="4">
    <location>
        <begin position="2923"/>
        <end position="2933"/>
    </location>
</feature>
<dbReference type="Pfam" id="PF02010">
    <property type="entry name" value="REJ"/>
    <property type="match status" value="1"/>
</dbReference>
<dbReference type="Pfam" id="PF13948">
    <property type="entry name" value="DUF4215"/>
    <property type="match status" value="2"/>
</dbReference>
<evidence type="ECO:0000256" key="3">
    <source>
        <dbReference type="ARBA" id="ARBA00023157"/>
    </source>
</evidence>
<keyword evidence="3" id="KW-1015">Disulfide bond</keyword>
<dbReference type="EMBL" id="CDMZ01000396">
    <property type="protein sequence ID" value="CEM13376.1"/>
    <property type="molecule type" value="Genomic_DNA"/>
</dbReference>
<evidence type="ECO:0000256" key="2">
    <source>
        <dbReference type="ARBA" id="ARBA00022737"/>
    </source>
</evidence>
<feature type="region of interest" description="Disordered" evidence="4">
    <location>
        <begin position="3135"/>
        <end position="3191"/>
    </location>
</feature>
<feature type="region of interest" description="Disordered" evidence="4">
    <location>
        <begin position="2065"/>
        <end position="2103"/>
    </location>
</feature>
<dbReference type="Gene3D" id="2.60.220.50">
    <property type="match status" value="1"/>
</dbReference>
<protein>
    <recommendedName>
        <fullName evidence="6">PKD/REJ-like domain-containing protein</fullName>
    </recommendedName>
</protein>
<dbReference type="InterPro" id="IPR043543">
    <property type="entry name" value="PAPPA/PAPPA2"/>
</dbReference>
<feature type="chain" id="PRO_5005188843" description="PKD/REJ-like domain-containing protein" evidence="5">
    <location>
        <begin position="26"/>
        <end position="3545"/>
    </location>
</feature>
<feature type="signal peptide" evidence="5">
    <location>
        <begin position="1"/>
        <end position="25"/>
    </location>
</feature>
<feature type="region of interest" description="Disordered" evidence="4">
    <location>
        <begin position="3499"/>
        <end position="3545"/>
    </location>
</feature>
<feature type="compositionally biased region" description="Basic and acidic residues" evidence="4">
    <location>
        <begin position="2863"/>
        <end position="2873"/>
    </location>
</feature>
<dbReference type="PANTHER" id="PTHR46130:SF3">
    <property type="entry name" value="CHROMOSOME UNDETERMINED SCAFFOLD_33, WHOLE GENOME SHOTGUN SEQUENCE"/>
    <property type="match status" value="1"/>
</dbReference>
<gene>
    <name evidence="7" type="ORF">Cvel_3369</name>
</gene>
<organism evidence="7">
    <name type="scientific">Chromera velia CCMP2878</name>
    <dbReference type="NCBI Taxonomy" id="1169474"/>
    <lineage>
        <taxon>Eukaryota</taxon>
        <taxon>Sar</taxon>
        <taxon>Alveolata</taxon>
        <taxon>Colpodellida</taxon>
        <taxon>Chromeraceae</taxon>
        <taxon>Chromera</taxon>
    </lineage>
</organism>
<evidence type="ECO:0000256" key="4">
    <source>
        <dbReference type="SAM" id="MobiDB-lite"/>
    </source>
</evidence>
<dbReference type="PANTHER" id="PTHR46130">
    <property type="entry name" value="LAMGL DOMAIN-CONTAINING PROTEIN"/>
    <property type="match status" value="1"/>
</dbReference>
<dbReference type="InterPro" id="IPR046338">
    <property type="entry name" value="GAIN_dom_sf"/>
</dbReference>
<feature type="compositionally biased region" description="Basic and acidic residues" evidence="4">
    <location>
        <begin position="3182"/>
        <end position="3191"/>
    </location>
</feature>
<dbReference type="GO" id="GO:0006508">
    <property type="term" value="P:proteolysis"/>
    <property type="evidence" value="ECO:0007669"/>
    <property type="project" value="TreeGrafter"/>
</dbReference>
<feature type="compositionally biased region" description="Low complexity" evidence="4">
    <location>
        <begin position="2065"/>
        <end position="2086"/>
    </location>
</feature>
<dbReference type="GO" id="GO:0004222">
    <property type="term" value="F:metalloendopeptidase activity"/>
    <property type="evidence" value="ECO:0007669"/>
    <property type="project" value="TreeGrafter"/>
</dbReference>
<name>A0A0G4FIM4_9ALVE</name>
<dbReference type="InterPro" id="IPR001258">
    <property type="entry name" value="NHL_repeat"/>
</dbReference>
<sequence>MRPLCLVELFFFLVFSALLWVPCRSQSYGLAVPSTIYTGETFSLDVTGTADTTGAALTLVGTNDVCGTAEPSEVTNPGTATAGASLITFSSLKISKTGSYKVCFDPPDAESAVLTVVGTITLSGPTPDQDLTVHVRKDDTLTTSGTNMGDLSGNTNRIVITETSNSCGTSSTQSFSTTTTTDGTYNAPTLEISWTVNVPTVGTYRVCFCRTCTSATTDWTLYAVDMGTVTVVGLTSGQDMYRPFAPEANAASELTFTGLGLDRTGLQSALKLVDTSEACTGAESARLTSNDASPTIGSGGTSISFSLYRVGDFGNFRVCWVFETSSTSAATDFDDIGTLIVHPYLFFSIGPFSAAPSGFTASRLNSENVLVAIVGHSIEKATYDTGTSATSLSTLAGSAGTSGTPSAVGSEDYGTSARFNNPSSLVYDWNEENIYIADKDNHCIRELRLEDNRVRAVAGQCGTAGTTDGTGTAATITSPVALALHPGGKALYWVDETNAKLVYLDLSDYSVTTTSVTSVKRFAINLAGSELAVLQTDGALNKRTMSDGYFSVAASFGTASDDVAAGAGSWNGKTVAGLVYESSTKLFIATSDGNVWERDGATESHRLDSTDTNSRYYGDTAASALTAIVEIKSSGARNNLMILDSSAMHVRFMRTRKTGPDLGAAQSVVFGSQSTSFDTSGAHFNDTSGQNEFILVSLSEDGDCGFASQTNRTVGTWPVTTPSVDYSTSFDSVFQIKAVWLVSGGVFGLCYCPSSCSADGDYFRTAAVFRVQGPYRYFSQTEALGDPFDLMIPGTEMSDTMQITTVRMKDNCTLNGTVSLDIATVPTGNQLVTNNTHLRMKSFKYTQVPGDYRICFANQGSSDFYDIGIVKVYGPATNISIALHTSEEAITRTWAAFRFRLFGYGLSTDNSVFVVDSAAGCTGSPILSGETAQALDFARPASQGTAFVSLDPSSQLTGKETYEVVDLSIPPPAISLSSTSNTSSVVISAQSQTTGGKLDWTTSLALNGDDWLNPFLDTSILIQEETTWPNGTTEYYQFVRAGTNKVICWLKEHYAYNDTKLLSAVQVGTISIEGPLSSANETAYYYIPFNLTVFGYNFLTEANVILVKVADENVTINDDGSYGLTYDCSFEYSWPVRFAPGFTLPPDAETVTDSSLGRTDTNEFLRLQISMFSVPGAYAVCYCPRSCSSNEYNSTRPFVPNATHPDFFWGYNLDTPIRYWNGTVPSVFRRRLVNGGHVWGPPDQSGVWGEEGDEEEMRAYRRRLAAPAGYFPDLVPLGFVSVPGPFTYLQKYAVAGYQQEIFLEGTALLQTVEYKFVRPPNEIYDLERSPPSGQLPRVPWHVLPTLAPDDTVCLYDAEDSTILTVEPTYATYPISGASDAGRQSIILHPKGIGGGEAFYMCFKYAGDTTTSPSNGAAYTNNWLAFGTFHVFGPFLTQMLVFDTGLILQAGLTLRLCWAESFNGTDTENPGPGTTFMEQYGLGTLYEECDDGNLVGGDGCSSDCRVETGWEATLWEDLHPLCGDGVLTAGETCDDGNRNDYDGCSHECQVEQEYQCTSLPSVCTTLCGDGMKNATTEGCDDGNRRSLDGCSSSCTVEGGWSCSEIGDGDPSICGPLCGSDLTTYISSLASGSSYTCDASMAQSLPFELPAVVTDASLQGTTAEKENLCNYLFDSSTLSLLGAGGTSGGSPECTFERPELLRVTLGTSATLTFGNDVTILANVLTVGGTSEIDQFHNPELIASRENITRRQLHRQPQPEFSSSLLSSMSDFTSQTASMTASSDPDSLVEFLGKGKEAGQRELKEIGPQSGSGSGRGLLRDALTSDQLSSLSAYLPTDQASIALKASPPERSLIEAKMEAHLVAPAFFSTCVEVAMHAEILKDDDLGWKVVSELPWARNSWFLGLQTQYNLFPVQANVFFVTVAIPLIRPLSSNEKEDVEPSLGVVLEAGLLGSGGSEAGVLPEGCQRSSSEFVIYKWRQIPETTPSYRHTLNIDALRALTSSQSTLQIPSNVLRPGYNYTFESLVLIKHDLDTAFYPAGRYVASIVFTVATADRLPPVPVLPYKTSSYSPTTSGGTAPATTTPQPSTTEMATPAGANSSQPDSPWAATRVRTPVYPFPAQVTPQIVYDCVSLDGVPLENLADFYPGQTNFTLPVITLAPGDDMPPEGVSAYTYFSGSGDCSALPSSVEVAGFLLEYRNSSLQVGRWAVTAASDCVSATTDPLGTALLNGVTRTTCSGTIPDYDMVLAAGRRLAYAVAFSNEFEANRAPSGGILDVNPRSGVAITTRFALSTFGWTDDSGGPLQYFFALWERDVGELNSALDSSSAPLQPTDARLTPLTAFTAASAVRAYLPEGSSQALVFVMDSLGATSVSAPVGVTTSTQSLSLTDIQVQSLQNVMLDSLLYAVDRIEPDETAMALLINGLESMPVGSAKTLLGVLESLMKESLFDYVNRRRLLRELKAAVEQKDDDRARGLARILQSTSTTTSDFGDPRPFSNSVFASIESLVSTARLGMQQDAQEAGSRSFTGELFSVSLASYNSFSYGQAREGAKQSGGRPVGPGSVRLPSSLETAIDAAGGSSVKSNREAEGFVLSNIDILFDPYLTSFKYYNFTAQNVSTILLTPATENRTAFLSTLVDASRLARLSDESIFDEAEISNLDTSDTFSFTLCPRANDIYREEILNSNRKIESPLLTCRYRESSGSWSTSGCNVSDATVSSGNSSLDSACVTCECTHLSSFGAFVEETIKEDSYGFFTLCFLVFFCFFFVVWGVICDYLVSHIITWRARLVKLRLFAELPDFTLKPAANNQVGRLVLLATSLIYPELCVNDWEEDPTLFLHYNRDEELRQQGVMEKLGLLKMRTRQQTWMAKKEKNGRKDGDDNDSSFSDSNDLEGGSVGFKFSASQAPPVMKTREEEFVRTRDDLKMVLDDDEEDSEGSEESQGGDGDRVSQRDKAGVETAGPTSVVLPGLQVPKERSFRPATNADMHAQRINLVSAGADTVEENINWHRGRGSGSSVSLQLSNIEEDIEEQPENASAVQLNWAVRTQNFSTVPDPIPADENIRRESVLSVGLSQIEEEIEEQSTNAPPPPANDCSVSKMHSALAPLAALQQDQQQQSEAQSALSLSPLPPGFRCLERNSCESLKERDERREEEEQPVWMEPAGSAGIPSSIKKGARKTAPAPQQHVSSIDEKGRPKRDAETIVREAMETGRASCAMWGDEETLDFTRKVNPLEDLFYRSYTKEGAFVLNLKALEAQSDDGTESGSEAGGKSHERRPKIATIGKTGVGTRNGVDPPEVAGSSAAQRSPTMRKQMARKQRETGAEPVELSTDDLPMFITIRTISSVVKKWKWYAVLYRMFGRVHPFFSIGNPRPHIAATEIGKRFERPEKEAEGGVEVAGLDEKVEFLDEMMVPIPAPAERERGYMANAATGRAAGEDESDRLLSAKYDHGRPEMFGGFSYKMTAAEAAAQQTHMDRLRRGLPKGLEEDHVPDDTGTLERTKFALLEDLQDGTDLEGTDAAEDEDNGEESELGDEEATFDGGDRGKKTRYSPL</sequence>
<feature type="region of interest" description="Disordered" evidence="4">
    <location>
        <begin position="1796"/>
        <end position="1816"/>
    </location>
</feature>
<feature type="region of interest" description="Disordered" evidence="4">
    <location>
        <begin position="3070"/>
        <end position="3090"/>
    </location>
</feature>
<dbReference type="InterPro" id="IPR002859">
    <property type="entry name" value="PKD/REJ-like"/>
</dbReference>
<evidence type="ECO:0000313" key="7">
    <source>
        <dbReference type="EMBL" id="CEM13376.1"/>
    </source>
</evidence>